<protein>
    <submittedName>
        <fullName evidence="1">Uncharacterized protein</fullName>
    </submittedName>
</protein>
<proteinExistence type="predicted"/>
<dbReference type="AlphaFoldDB" id="A0A951U2W8"/>
<evidence type="ECO:0000313" key="2">
    <source>
        <dbReference type="Proteomes" id="UP000707356"/>
    </source>
</evidence>
<dbReference type="Proteomes" id="UP000707356">
    <property type="component" value="Unassembled WGS sequence"/>
</dbReference>
<comment type="caution">
    <text evidence="1">The sequence shown here is derived from an EMBL/GenBank/DDBJ whole genome shotgun (WGS) entry which is preliminary data.</text>
</comment>
<reference evidence="1" key="2">
    <citation type="journal article" date="2022" name="Microbiol. Resour. Announc.">
        <title>Metagenome Sequencing to Explore Phylogenomics of Terrestrial Cyanobacteria.</title>
        <authorList>
            <person name="Ward R.D."/>
            <person name="Stajich J.E."/>
            <person name="Johansen J.R."/>
            <person name="Huntemann M."/>
            <person name="Clum A."/>
            <person name="Foster B."/>
            <person name="Foster B."/>
            <person name="Roux S."/>
            <person name="Palaniappan K."/>
            <person name="Varghese N."/>
            <person name="Mukherjee S."/>
            <person name="Reddy T.B.K."/>
            <person name="Daum C."/>
            <person name="Copeland A."/>
            <person name="Chen I.A."/>
            <person name="Ivanova N.N."/>
            <person name="Kyrpides N.C."/>
            <person name="Shapiro N."/>
            <person name="Eloe-Fadrosh E.A."/>
            <person name="Pietrasiak N."/>
        </authorList>
    </citation>
    <scope>NUCLEOTIDE SEQUENCE</scope>
    <source>
        <strain evidence="1">GSE-TBD4-15B</strain>
    </source>
</reference>
<evidence type="ECO:0000313" key="1">
    <source>
        <dbReference type="EMBL" id="MBW4464038.1"/>
    </source>
</evidence>
<gene>
    <name evidence="1" type="ORF">KME07_01185</name>
</gene>
<reference evidence="1" key="1">
    <citation type="submission" date="2021-05" db="EMBL/GenBank/DDBJ databases">
        <authorList>
            <person name="Pietrasiak N."/>
            <person name="Ward R."/>
            <person name="Stajich J.E."/>
            <person name="Kurbessoian T."/>
        </authorList>
    </citation>
    <scope>NUCLEOTIDE SEQUENCE</scope>
    <source>
        <strain evidence="1">GSE-TBD4-15B</strain>
    </source>
</reference>
<accession>A0A951U2W8</accession>
<dbReference type="EMBL" id="JAHHHV010000004">
    <property type="protein sequence ID" value="MBW4464038.1"/>
    <property type="molecule type" value="Genomic_DNA"/>
</dbReference>
<name>A0A951U2W8_9CYAN</name>
<organism evidence="1 2">
    <name type="scientific">Pegethrix bostrychoides GSE-TBD4-15B</name>
    <dbReference type="NCBI Taxonomy" id="2839662"/>
    <lineage>
        <taxon>Bacteria</taxon>
        <taxon>Bacillati</taxon>
        <taxon>Cyanobacteriota</taxon>
        <taxon>Cyanophyceae</taxon>
        <taxon>Oculatellales</taxon>
        <taxon>Oculatellaceae</taxon>
        <taxon>Pegethrix</taxon>
    </lineage>
</organism>
<sequence length="227" mass="24949">MHQLTLWDWLEEAADLATALPEQIVLSDGLAVFEAALAQLPANGVQQHLALGAEALAQFCDLLERKSDLWLMNWQEPAGAGIELSADWLDGLVRQPVSFDLSALVEQPEPLTPAKRQRPTASSPVVRAVEPEQLLEMLELMGQEPELLQQSLALFAGGETPGQWQEQIDRVLYDQSGALSFEVLQQQTGLAIVELWLGLLLGGYVIDSSATAADFYRQPIELLIQKP</sequence>